<keyword evidence="5" id="KW-0812">Transmembrane</keyword>
<sequence length="354" mass="41023">MEEFRRVQVVTASPSGLLNGKPIADLNLFFERLYSFCCEKGLWCIIIKWIVELLSPSGHVCSFSAFDSQNHGNGNYGSPYKTPRALRSSQGKMEKSFLSFRFSYPSWEADAQGKQFLSNIRTFREQKLQIQGTRHAYSPDRLLQASPPRTYGDRNGFLSREMQHDILDTGRNFGSLWIIDAEQKNHPYILVWYYTTSRNRYANGYKRGGTAATEPSELGDQRYGDYWVPTNMTHNEARDEDYWQPHYDDRSRLQSHLELSTSASFFHGIPPDFNPNSSDRRYDNISKRSVEEEDQSLDLRASRRISRTTYMDDLEAGGDISLHFDYIYSRPPETPIITSINRKEWHANGFPLLD</sequence>
<comment type="subcellular location">
    <subcellularLocation>
        <location evidence="1">Preautophagosomal structure membrane</location>
        <topology evidence="1">Multi-pass membrane protein</topology>
    </subcellularLocation>
</comment>
<keyword evidence="9" id="KW-0472">Membrane</keyword>
<keyword evidence="11" id="KW-1185">Reference proteome</keyword>
<evidence type="ECO:0000256" key="1">
    <source>
        <dbReference type="ARBA" id="ARBA00004511"/>
    </source>
</evidence>
<dbReference type="PANTHER" id="PTHR13038:SF10">
    <property type="entry name" value="AUTOPHAGY-RELATED PROTEIN 9"/>
    <property type="match status" value="1"/>
</dbReference>
<gene>
    <name evidence="10" type="ORF">F3Y22_tig00116951pilonHSYRG00676</name>
</gene>
<evidence type="ECO:0000313" key="11">
    <source>
        <dbReference type="Proteomes" id="UP000436088"/>
    </source>
</evidence>
<dbReference type="GO" id="GO:0034727">
    <property type="term" value="P:piecemeal microautophagy of the nucleus"/>
    <property type="evidence" value="ECO:0007669"/>
    <property type="project" value="TreeGrafter"/>
</dbReference>
<dbReference type="GO" id="GO:0000422">
    <property type="term" value="P:autophagy of mitochondrion"/>
    <property type="evidence" value="ECO:0007669"/>
    <property type="project" value="TreeGrafter"/>
</dbReference>
<dbReference type="GO" id="GO:0034045">
    <property type="term" value="C:phagophore assembly site membrane"/>
    <property type="evidence" value="ECO:0007669"/>
    <property type="project" value="UniProtKB-SubCell"/>
</dbReference>
<dbReference type="GO" id="GO:0061709">
    <property type="term" value="P:reticulophagy"/>
    <property type="evidence" value="ECO:0007669"/>
    <property type="project" value="TreeGrafter"/>
</dbReference>
<dbReference type="EMBL" id="VEPZ02001731">
    <property type="protein sequence ID" value="KAE8660700.1"/>
    <property type="molecule type" value="Genomic_DNA"/>
</dbReference>
<keyword evidence="4" id="KW-0813">Transport</keyword>
<protein>
    <recommendedName>
        <fullName evidence="3">Autophagy-related protein 9</fullName>
    </recommendedName>
</protein>
<comment type="caution">
    <text evidence="10">The sequence shown here is derived from an EMBL/GenBank/DDBJ whole genome shotgun (WGS) entry which is preliminary data.</text>
</comment>
<dbReference type="AlphaFoldDB" id="A0A6A2WYI1"/>
<dbReference type="InterPro" id="IPR007241">
    <property type="entry name" value="Autophagy-rel_prot_9"/>
</dbReference>
<evidence type="ECO:0000256" key="2">
    <source>
        <dbReference type="ARBA" id="ARBA00006185"/>
    </source>
</evidence>
<evidence type="ECO:0000256" key="6">
    <source>
        <dbReference type="ARBA" id="ARBA00022989"/>
    </source>
</evidence>
<evidence type="ECO:0000256" key="7">
    <source>
        <dbReference type="ARBA" id="ARBA00023006"/>
    </source>
</evidence>
<dbReference type="Proteomes" id="UP000436088">
    <property type="component" value="Unassembled WGS sequence"/>
</dbReference>
<dbReference type="GO" id="GO:0034497">
    <property type="term" value="P:protein localization to phagophore assembly site"/>
    <property type="evidence" value="ECO:0007669"/>
    <property type="project" value="TreeGrafter"/>
</dbReference>
<evidence type="ECO:0000256" key="8">
    <source>
        <dbReference type="ARBA" id="ARBA00023055"/>
    </source>
</evidence>
<proteinExistence type="inferred from homology"/>
<dbReference type="GO" id="GO:0006869">
    <property type="term" value="P:lipid transport"/>
    <property type="evidence" value="ECO:0007669"/>
    <property type="project" value="UniProtKB-KW"/>
</dbReference>
<evidence type="ECO:0000256" key="3">
    <source>
        <dbReference type="ARBA" id="ARBA00018074"/>
    </source>
</evidence>
<keyword evidence="8" id="KW-0445">Lipid transport</keyword>
<evidence type="ECO:0000256" key="5">
    <source>
        <dbReference type="ARBA" id="ARBA00022692"/>
    </source>
</evidence>
<evidence type="ECO:0000256" key="4">
    <source>
        <dbReference type="ARBA" id="ARBA00022448"/>
    </source>
</evidence>
<keyword evidence="10" id="KW-0346">Stress response</keyword>
<keyword evidence="7" id="KW-0072">Autophagy</keyword>
<organism evidence="10 11">
    <name type="scientific">Hibiscus syriacus</name>
    <name type="common">Rose of Sharon</name>
    <dbReference type="NCBI Taxonomy" id="106335"/>
    <lineage>
        <taxon>Eukaryota</taxon>
        <taxon>Viridiplantae</taxon>
        <taxon>Streptophyta</taxon>
        <taxon>Embryophyta</taxon>
        <taxon>Tracheophyta</taxon>
        <taxon>Spermatophyta</taxon>
        <taxon>Magnoliopsida</taxon>
        <taxon>eudicotyledons</taxon>
        <taxon>Gunneridae</taxon>
        <taxon>Pentapetalae</taxon>
        <taxon>rosids</taxon>
        <taxon>malvids</taxon>
        <taxon>Malvales</taxon>
        <taxon>Malvaceae</taxon>
        <taxon>Malvoideae</taxon>
        <taxon>Hibiscus</taxon>
    </lineage>
</organism>
<reference evidence="10" key="1">
    <citation type="submission" date="2019-09" db="EMBL/GenBank/DDBJ databases">
        <title>Draft genome information of white flower Hibiscus syriacus.</title>
        <authorList>
            <person name="Kim Y.-M."/>
        </authorList>
    </citation>
    <scope>NUCLEOTIDE SEQUENCE [LARGE SCALE GENOMIC DNA]</scope>
    <source>
        <strain evidence="10">YM2019G1</strain>
    </source>
</reference>
<dbReference type="PANTHER" id="PTHR13038">
    <property type="entry name" value="APG9 AUTOPHAGY 9"/>
    <property type="match status" value="1"/>
</dbReference>
<accession>A0A6A2WYI1</accession>
<comment type="similarity">
    <text evidence="2">Belongs to the ATG9 family.</text>
</comment>
<evidence type="ECO:0000313" key="10">
    <source>
        <dbReference type="EMBL" id="KAE8660700.1"/>
    </source>
</evidence>
<name>A0A6A2WYI1_HIBSY</name>
<dbReference type="GO" id="GO:0005776">
    <property type="term" value="C:autophagosome"/>
    <property type="evidence" value="ECO:0007669"/>
    <property type="project" value="TreeGrafter"/>
</dbReference>
<evidence type="ECO:0000256" key="9">
    <source>
        <dbReference type="ARBA" id="ARBA00023136"/>
    </source>
</evidence>
<keyword evidence="6" id="KW-1133">Transmembrane helix</keyword>